<reference evidence="4 5" key="1">
    <citation type="submission" date="2020-03" db="EMBL/GenBank/DDBJ databases">
        <title>Whole genome shotgun sequence of Phytohabitans rumicis NBRC 108638.</title>
        <authorList>
            <person name="Komaki H."/>
            <person name="Tamura T."/>
        </authorList>
    </citation>
    <scope>NUCLEOTIDE SEQUENCE [LARGE SCALE GENOMIC DNA]</scope>
    <source>
        <strain evidence="4 5">NBRC 108638</strain>
    </source>
</reference>
<dbReference type="CDD" id="cd06170">
    <property type="entry name" value="LuxR_C_like"/>
    <property type="match status" value="1"/>
</dbReference>
<dbReference type="SUPFAM" id="SSF46894">
    <property type="entry name" value="C-terminal effector domain of the bipartite response regulators"/>
    <property type="match status" value="1"/>
</dbReference>
<dbReference type="Pfam" id="PF13191">
    <property type="entry name" value="AAA_16"/>
    <property type="match status" value="1"/>
</dbReference>
<dbReference type="SMART" id="SM00421">
    <property type="entry name" value="HTH_LUXR"/>
    <property type="match status" value="1"/>
</dbReference>
<dbReference type="AlphaFoldDB" id="A0A6V8L174"/>
<proteinExistence type="predicted"/>
<evidence type="ECO:0000313" key="5">
    <source>
        <dbReference type="Proteomes" id="UP000482960"/>
    </source>
</evidence>
<dbReference type="PROSITE" id="PS00622">
    <property type="entry name" value="HTH_LUXR_1"/>
    <property type="match status" value="1"/>
</dbReference>
<dbReference type="Gene3D" id="1.10.10.10">
    <property type="entry name" value="Winged helix-like DNA-binding domain superfamily/Winged helix DNA-binding domain"/>
    <property type="match status" value="1"/>
</dbReference>
<dbReference type="PANTHER" id="PTHR16305:SF35">
    <property type="entry name" value="TRANSCRIPTIONAL ACTIVATOR DOMAIN"/>
    <property type="match status" value="1"/>
</dbReference>
<dbReference type="RefSeq" id="WP_173075681.1">
    <property type="nucleotide sequence ID" value="NZ_BAABJB010000027.1"/>
</dbReference>
<accession>A0A6V8L174</accession>
<evidence type="ECO:0000256" key="1">
    <source>
        <dbReference type="ARBA" id="ARBA00022741"/>
    </source>
</evidence>
<organism evidence="4 5">
    <name type="scientific">Phytohabitans rumicis</name>
    <dbReference type="NCBI Taxonomy" id="1076125"/>
    <lineage>
        <taxon>Bacteria</taxon>
        <taxon>Bacillati</taxon>
        <taxon>Actinomycetota</taxon>
        <taxon>Actinomycetes</taxon>
        <taxon>Micromonosporales</taxon>
        <taxon>Micromonosporaceae</taxon>
    </lineage>
</organism>
<dbReference type="InterPro" id="IPR027417">
    <property type="entry name" value="P-loop_NTPase"/>
</dbReference>
<dbReference type="InterPro" id="IPR036388">
    <property type="entry name" value="WH-like_DNA-bd_sf"/>
</dbReference>
<dbReference type="InterPro" id="IPR041664">
    <property type="entry name" value="AAA_16"/>
</dbReference>
<dbReference type="InterPro" id="IPR011990">
    <property type="entry name" value="TPR-like_helical_dom_sf"/>
</dbReference>
<protein>
    <submittedName>
        <fullName evidence="4">LuxR family transcriptional regulator</fullName>
    </submittedName>
</protein>
<dbReference type="InterPro" id="IPR000792">
    <property type="entry name" value="Tscrpt_reg_LuxR_C"/>
</dbReference>
<keyword evidence="2" id="KW-0067">ATP-binding</keyword>
<evidence type="ECO:0000256" key="2">
    <source>
        <dbReference type="ARBA" id="ARBA00022840"/>
    </source>
</evidence>
<evidence type="ECO:0000259" key="3">
    <source>
        <dbReference type="PROSITE" id="PS50043"/>
    </source>
</evidence>
<dbReference type="Pfam" id="PF00196">
    <property type="entry name" value="GerE"/>
    <property type="match status" value="1"/>
</dbReference>
<comment type="caution">
    <text evidence="4">The sequence shown here is derived from an EMBL/GenBank/DDBJ whole genome shotgun (WGS) entry which is preliminary data.</text>
</comment>
<keyword evidence="5" id="KW-1185">Reference proteome</keyword>
<dbReference type="EMBL" id="BLPG01000001">
    <property type="protein sequence ID" value="GFJ88369.1"/>
    <property type="molecule type" value="Genomic_DNA"/>
</dbReference>
<keyword evidence="1" id="KW-0547">Nucleotide-binding</keyword>
<feature type="domain" description="HTH luxR-type" evidence="3">
    <location>
        <begin position="791"/>
        <end position="856"/>
    </location>
</feature>
<dbReference type="PROSITE" id="PS50043">
    <property type="entry name" value="HTH_LUXR_2"/>
    <property type="match status" value="1"/>
</dbReference>
<dbReference type="InterPro" id="IPR016032">
    <property type="entry name" value="Sig_transdc_resp-reg_C-effctor"/>
</dbReference>
<reference evidence="4 5" key="2">
    <citation type="submission" date="2020-03" db="EMBL/GenBank/DDBJ databases">
        <authorList>
            <person name="Ichikawa N."/>
            <person name="Kimura A."/>
            <person name="Kitahashi Y."/>
            <person name="Uohara A."/>
        </authorList>
    </citation>
    <scope>NUCLEOTIDE SEQUENCE [LARGE SCALE GENOMIC DNA]</scope>
    <source>
        <strain evidence="4 5">NBRC 108638</strain>
    </source>
</reference>
<dbReference type="GO" id="GO:0004016">
    <property type="term" value="F:adenylate cyclase activity"/>
    <property type="evidence" value="ECO:0007669"/>
    <property type="project" value="TreeGrafter"/>
</dbReference>
<dbReference type="GO" id="GO:0005524">
    <property type="term" value="F:ATP binding"/>
    <property type="evidence" value="ECO:0007669"/>
    <property type="project" value="UniProtKB-KW"/>
</dbReference>
<sequence length="860" mass="91801">MGRVMLEREGELRVLAGAARDAARGAGSVALVFGEAGIGKSSLVEAARAVLPAEGRMLIGYCDDLATKRTLGPFRDLVGRVGVDLARALRGGADRDEVLAALRAELDWAGHPTVLVVEDVHWADEATLDALRYVVRRVAELPAVLLLTYRVDELTRDHPVQGLIGLASGAPRVHRLPLSRLSVEAVRKLGADRTDADEVYAVTSGNPFFVAEVLAWGEAVPPTVVDAVLARVHRLDRSTQDALEQLAAVPSALDRWLVDALVPDGLGELAAAEQRGLLGVTPDRVAFRHELTRRAVLDSVPAARRVELHARVLAALVERGEPDLSRLMHHAAEAGDVEAIARYGPDAARDAAQAGAHREAIAHYRLVLRQRDRFPPAERADLLRAYAVEMYTAGVAPDAVAVQRAAVELRRELGDPGALGADLRWLSRMHWWAGDRASAEAAATEAIAVLEAAGDDRALALALSNQSQLDMLANRTDQSIALGERAVALATSVGDAAILAHALTNIGTARWNDGDPAGRAAIERALRIALDAGEHEHAIRAYANIIWTLLDFYQLAEAEPYMTAALPLAERAEHIGFLSYLHVSRGRLELGRGEWEAAERSAEAGVGAHLPAVCAALTVQGTARVRRGQPGGDELLARAWELAVRMDELQRLGPVAAARAEAAWLTGDHAAARAIAGPVYDDARRLGNVAWAAELGFWLTVAGQPVPPLSSDHPYAVQAAGRWREAAQWWGAAGCPYERALALSASDGAADLLDAVAELDRLGAEPLARIVRGRLRDLGVSRVPRGPVEATRTNPAGLTSRQVEVVRLLGAGLTNTEIAERLVVSPRTVDAHVAAVLGKLGAHTRQEAAARAAELGIFRP</sequence>
<dbReference type="Gene3D" id="1.25.40.10">
    <property type="entry name" value="Tetratricopeptide repeat domain"/>
    <property type="match status" value="1"/>
</dbReference>
<dbReference type="GO" id="GO:0006355">
    <property type="term" value="P:regulation of DNA-templated transcription"/>
    <property type="evidence" value="ECO:0007669"/>
    <property type="project" value="InterPro"/>
</dbReference>
<dbReference type="GO" id="GO:0003677">
    <property type="term" value="F:DNA binding"/>
    <property type="evidence" value="ECO:0007669"/>
    <property type="project" value="InterPro"/>
</dbReference>
<gene>
    <name evidence="4" type="ORF">Prum_020110</name>
</gene>
<dbReference type="SUPFAM" id="SSF52540">
    <property type="entry name" value="P-loop containing nucleoside triphosphate hydrolases"/>
    <property type="match status" value="1"/>
</dbReference>
<dbReference type="PANTHER" id="PTHR16305">
    <property type="entry name" value="TESTICULAR SOLUBLE ADENYLYL CYCLASE"/>
    <property type="match status" value="1"/>
</dbReference>
<dbReference type="SUPFAM" id="SSF48452">
    <property type="entry name" value="TPR-like"/>
    <property type="match status" value="1"/>
</dbReference>
<dbReference type="GO" id="GO:0005737">
    <property type="term" value="C:cytoplasm"/>
    <property type="evidence" value="ECO:0007669"/>
    <property type="project" value="TreeGrafter"/>
</dbReference>
<name>A0A6V8L174_9ACTN</name>
<evidence type="ECO:0000313" key="4">
    <source>
        <dbReference type="EMBL" id="GFJ88369.1"/>
    </source>
</evidence>
<dbReference type="Proteomes" id="UP000482960">
    <property type="component" value="Unassembled WGS sequence"/>
</dbReference>
<dbReference type="PRINTS" id="PR00038">
    <property type="entry name" value="HTHLUXR"/>
</dbReference>